<name>A0ABS0P655_9BRAD</name>
<protein>
    <submittedName>
        <fullName evidence="1">Transporter</fullName>
    </submittedName>
</protein>
<dbReference type="InterPro" id="IPR025737">
    <property type="entry name" value="FApF"/>
</dbReference>
<proteinExistence type="predicted"/>
<comment type="caution">
    <text evidence="1">The sequence shown here is derived from an EMBL/GenBank/DDBJ whole genome shotgun (WGS) entry which is preliminary data.</text>
</comment>
<gene>
    <name evidence="1" type="ORF">H1B27_20635</name>
</gene>
<evidence type="ECO:0000313" key="2">
    <source>
        <dbReference type="Proteomes" id="UP001194539"/>
    </source>
</evidence>
<accession>A0ABS0P655</accession>
<dbReference type="Proteomes" id="UP001194539">
    <property type="component" value="Unassembled WGS sequence"/>
</dbReference>
<sequence length="323" mass="33833">MSRAGRAGFVLGAMVSCGLAGQDAVAAENGAGFYLLGGRGPMAGYLASPGVYFESDTYVYDASLDAKKLLPAGGRIVADVRSQVRADFLSGTWVTPWQFLGGHLAVGATMPVGYVRVSAGVEYDAPATRQIINQALRDSATIVGDPVVSAMLGWHSGKFHWTTGVMVNMPVGDYRDGELANLAFHRWASDLSGALTWFDPDTGIDLSTAVGMTFNGTNNATDYRTGTEFHVEWAASKALTSALSAGVIGYHYQQLTGDSGAGATLGAFKGRVTALGGTIAYNFEAGTTPVTARIKVLREFEAENRACGTVGLLTVALPLTAVR</sequence>
<evidence type="ECO:0000313" key="1">
    <source>
        <dbReference type="EMBL" id="MBH5388674.1"/>
    </source>
</evidence>
<organism evidence="1 2">
    <name type="scientific">Bradyrhizobium diversitatis</name>
    <dbReference type="NCBI Taxonomy" id="2755406"/>
    <lineage>
        <taxon>Bacteria</taxon>
        <taxon>Pseudomonadati</taxon>
        <taxon>Pseudomonadota</taxon>
        <taxon>Alphaproteobacteria</taxon>
        <taxon>Hyphomicrobiales</taxon>
        <taxon>Nitrobacteraceae</taxon>
        <taxon>Bradyrhizobium</taxon>
    </lineage>
</organism>
<dbReference type="PROSITE" id="PS51257">
    <property type="entry name" value="PROKAR_LIPOPROTEIN"/>
    <property type="match status" value="1"/>
</dbReference>
<dbReference type="Pfam" id="PF13557">
    <property type="entry name" value="Phenol_MetA_deg"/>
    <property type="match status" value="1"/>
</dbReference>
<keyword evidence="2" id="KW-1185">Reference proteome</keyword>
<reference evidence="1 2" key="1">
    <citation type="submission" date="2020-07" db="EMBL/GenBank/DDBJ databases">
        <title>Bradyrhizobium diversity isolated from nodules of indigenous legumes of Western Australia.</title>
        <authorList>
            <person name="Klepa M.S."/>
        </authorList>
    </citation>
    <scope>NUCLEOTIDE SEQUENCE [LARGE SCALE GENOMIC DNA]</scope>
    <source>
        <strain evidence="1 2">CNPSo 4019</strain>
    </source>
</reference>
<dbReference type="EMBL" id="JACEGD010000018">
    <property type="protein sequence ID" value="MBH5388674.1"/>
    <property type="molecule type" value="Genomic_DNA"/>
</dbReference>